<dbReference type="Proteomes" id="UP000594638">
    <property type="component" value="Unassembled WGS sequence"/>
</dbReference>
<keyword evidence="1" id="KW-0503">Monooxygenase</keyword>
<accession>A0A8S0PGV4</accession>
<dbReference type="EMBL" id="CACTIH010000062">
    <property type="protein sequence ID" value="CAA2946036.1"/>
    <property type="molecule type" value="Genomic_DNA"/>
</dbReference>
<name>A0A8S0PGV4_OLEEU</name>
<gene>
    <name evidence="1" type="ORF">OLEA9_A097143</name>
</gene>
<reference evidence="1 2" key="1">
    <citation type="submission" date="2019-12" db="EMBL/GenBank/DDBJ databases">
        <authorList>
            <person name="Alioto T."/>
            <person name="Alioto T."/>
            <person name="Gomez Garrido J."/>
        </authorList>
    </citation>
    <scope>NUCLEOTIDE SEQUENCE [LARGE SCALE GENOMIC DNA]</scope>
</reference>
<keyword evidence="1" id="KW-0560">Oxidoreductase</keyword>
<evidence type="ECO:0000313" key="2">
    <source>
        <dbReference type="Proteomes" id="UP000594638"/>
    </source>
</evidence>
<dbReference type="AlphaFoldDB" id="A0A8S0PGV4"/>
<evidence type="ECO:0000313" key="1">
    <source>
        <dbReference type="EMBL" id="CAA2946036.1"/>
    </source>
</evidence>
<dbReference type="GO" id="GO:0004497">
    <property type="term" value="F:monooxygenase activity"/>
    <property type="evidence" value="ECO:0007669"/>
    <property type="project" value="UniProtKB-KW"/>
</dbReference>
<protein>
    <submittedName>
        <fullName evidence="1">2-methylbutanal oxime monooxygenase-like</fullName>
    </submittedName>
</protein>
<sequence length="105" mass="11445">MPAGAMLASFMGRQALLRTEQSFGHAREFEVGKLIDYLSTASPNSVNLDEKMYDLVGGVVSAVAFSKSYRRKGFDGGEVKDILDEAMDMAYSYSAKELFPSFGGL</sequence>
<dbReference type="Gramene" id="OE9A097143T1">
    <property type="protein sequence ID" value="OE9A097143C1"/>
    <property type="gene ID" value="OE9A097143"/>
</dbReference>
<keyword evidence="2" id="KW-1185">Reference proteome</keyword>
<dbReference type="OrthoDB" id="2789670at2759"/>
<proteinExistence type="predicted"/>
<comment type="caution">
    <text evidence="1">The sequence shown here is derived from an EMBL/GenBank/DDBJ whole genome shotgun (WGS) entry which is preliminary data.</text>
</comment>
<organism evidence="1 2">
    <name type="scientific">Olea europaea subsp. europaea</name>
    <dbReference type="NCBI Taxonomy" id="158383"/>
    <lineage>
        <taxon>Eukaryota</taxon>
        <taxon>Viridiplantae</taxon>
        <taxon>Streptophyta</taxon>
        <taxon>Embryophyta</taxon>
        <taxon>Tracheophyta</taxon>
        <taxon>Spermatophyta</taxon>
        <taxon>Magnoliopsida</taxon>
        <taxon>eudicotyledons</taxon>
        <taxon>Gunneridae</taxon>
        <taxon>Pentapetalae</taxon>
        <taxon>asterids</taxon>
        <taxon>lamiids</taxon>
        <taxon>Lamiales</taxon>
        <taxon>Oleaceae</taxon>
        <taxon>Oleeae</taxon>
        <taxon>Olea</taxon>
    </lineage>
</organism>